<organism evidence="7 8">
    <name type="scientific">Calicophoron daubneyi</name>
    <name type="common">Rumen fluke</name>
    <name type="synonym">Paramphistomum daubneyi</name>
    <dbReference type="NCBI Taxonomy" id="300641"/>
    <lineage>
        <taxon>Eukaryota</taxon>
        <taxon>Metazoa</taxon>
        <taxon>Spiralia</taxon>
        <taxon>Lophotrochozoa</taxon>
        <taxon>Platyhelminthes</taxon>
        <taxon>Trematoda</taxon>
        <taxon>Digenea</taxon>
        <taxon>Plagiorchiida</taxon>
        <taxon>Pronocephalata</taxon>
        <taxon>Paramphistomoidea</taxon>
        <taxon>Paramphistomidae</taxon>
        <taxon>Calicophoron</taxon>
    </lineage>
</organism>
<protein>
    <recommendedName>
        <fullName evidence="9">Acetyl-coenzyme A transporter 1</fullName>
    </recommendedName>
</protein>
<feature type="transmembrane region" description="Helical" evidence="6">
    <location>
        <begin position="476"/>
        <end position="497"/>
    </location>
</feature>
<feature type="transmembrane region" description="Helical" evidence="6">
    <location>
        <begin position="536"/>
        <end position="558"/>
    </location>
</feature>
<evidence type="ECO:0000313" key="7">
    <source>
        <dbReference type="EMBL" id="CAL5139456.1"/>
    </source>
</evidence>
<feature type="transmembrane region" description="Helical" evidence="6">
    <location>
        <begin position="446"/>
        <end position="464"/>
    </location>
</feature>
<evidence type="ECO:0000256" key="4">
    <source>
        <dbReference type="ARBA" id="ARBA00023136"/>
    </source>
</evidence>
<dbReference type="PANTHER" id="PTHR12778">
    <property type="entry name" value="SOLUTE CARRIER FAMILY 33 ACETYL-COA TRANSPORTER -RELATED"/>
    <property type="match status" value="1"/>
</dbReference>
<dbReference type="GO" id="GO:0016020">
    <property type="term" value="C:membrane"/>
    <property type="evidence" value="ECO:0007669"/>
    <property type="project" value="UniProtKB-SubCell"/>
</dbReference>
<dbReference type="AlphaFoldDB" id="A0AAV2TS89"/>
<proteinExistence type="predicted"/>
<dbReference type="SUPFAM" id="SSF103473">
    <property type="entry name" value="MFS general substrate transporter"/>
    <property type="match status" value="1"/>
</dbReference>
<feature type="transmembrane region" description="Helical" evidence="6">
    <location>
        <begin position="254"/>
        <end position="278"/>
    </location>
</feature>
<dbReference type="InterPro" id="IPR004752">
    <property type="entry name" value="AmpG_permease/AT-1"/>
</dbReference>
<dbReference type="Proteomes" id="UP001497525">
    <property type="component" value="Unassembled WGS sequence"/>
</dbReference>
<evidence type="ECO:0000256" key="6">
    <source>
        <dbReference type="SAM" id="Phobius"/>
    </source>
</evidence>
<reference evidence="7" key="1">
    <citation type="submission" date="2024-06" db="EMBL/GenBank/DDBJ databases">
        <authorList>
            <person name="Liu X."/>
            <person name="Lenzi L."/>
            <person name="Haldenby T S."/>
            <person name="Uol C."/>
        </authorList>
    </citation>
    <scope>NUCLEOTIDE SEQUENCE</scope>
</reference>
<keyword evidence="4 6" id="KW-0472">Membrane</keyword>
<feature type="region of interest" description="Disordered" evidence="5">
    <location>
        <begin position="365"/>
        <end position="388"/>
    </location>
</feature>
<keyword evidence="3 6" id="KW-1133">Transmembrane helix</keyword>
<dbReference type="GO" id="GO:0008521">
    <property type="term" value="F:acetyl-CoA transmembrane transporter activity"/>
    <property type="evidence" value="ECO:0007669"/>
    <property type="project" value="InterPro"/>
</dbReference>
<feature type="transmembrane region" description="Helical" evidence="6">
    <location>
        <begin position="411"/>
        <end position="434"/>
    </location>
</feature>
<gene>
    <name evidence="7" type="ORF">CDAUBV1_LOCUS14495</name>
</gene>
<feature type="transmembrane region" description="Helical" evidence="6">
    <location>
        <begin position="209"/>
        <end position="234"/>
    </location>
</feature>
<keyword evidence="2 6" id="KW-0812">Transmembrane</keyword>
<dbReference type="InterPro" id="IPR024371">
    <property type="entry name" value="AcetylCoA_trans_1-like"/>
</dbReference>
<sequence length="736" mass="80861">MLIPRLSRLGRLVLVYVSGIFHRQFSMVVRNRHASDMAGVPVHENVVSTSRSKERAHSDFSNIILLMFLYIMQGIPLGLSAVIPYMLQSDANTASYKTQATFSLASWPFSLKLVWAPIVDSIYSTRIGRRKTWLIPVQYAIGIDLLVLAYHVDEWLGREPGNPWGALGVANPVDIGRLTAAFFGLTLLAATQDIAVDGWAITMLAKENLGWASTCNTVGQTLGYVVAFILFLSLESPSICNTYLRLTPVEGKGLVTFSGFLCFWGVSFLVTTTIVALLKHESPSTFTRPVERCLKSVSQKIAHSSAMQRARIRFTDNRKIANNAVGGVVEDGITETTELDDYNHEDAQRLRLLNLDSHLNGNAIENADGSNRLPAEDAPDSDSGDSFRSNEELSLFDTYRVMLGVLMLKPVLLYILLLFMTKACFSAADSVTGLKLLEHGVPKERLAFLGLLLLPFQALLPLLVTRWTNGPRPLGTYTLAILPRLCCSAVVIPLIYYTPYFRDMGASVTASLNETLLNDTANIPHSSETGPISFPWTFYAILMSYLAAYSILSNFMFVTQMAYHAKISDPLVGGTYMTLLNTAANLAANLPSTLLLYLVEPLSVRSCLDADPMKAGIASWQSSLKANITGTPSVQPPAEDLLKLGSRWLIQNATCVPPQGDKGCRAAGGRCVTNLDGFYLEVAACLLLGFVTLPTIMRPLSKYLDSLPSSAYSFRLKDAPRCGIIRGRRRRRTSAR</sequence>
<comment type="subcellular location">
    <subcellularLocation>
        <location evidence="1">Membrane</location>
        <topology evidence="1">Multi-pass membrane protein</topology>
    </subcellularLocation>
</comment>
<dbReference type="InterPro" id="IPR036259">
    <property type="entry name" value="MFS_trans_sf"/>
</dbReference>
<dbReference type="GO" id="GO:0035348">
    <property type="term" value="P:acetyl-CoA transmembrane transport"/>
    <property type="evidence" value="ECO:0007669"/>
    <property type="project" value="InterPro"/>
</dbReference>
<evidence type="ECO:0000256" key="3">
    <source>
        <dbReference type="ARBA" id="ARBA00022989"/>
    </source>
</evidence>
<evidence type="ECO:0000256" key="5">
    <source>
        <dbReference type="SAM" id="MobiDB-lite"/>
    </source>
</evidence>
<evidence type="ECO:0000256" key="1">
    <source>
        <dbReference type="ARBA" id="ARBA00004141"/>
    </source>
</evidence>
<evidence type="ECO:0008006" key="9">
    <source>
        <dbReference type="Google" id="ProtNLM"/>
    </source>
</evidence>
<feature type="transmembrane region" description="Helical" evidence="6">
    <location>
        <begin position="164"/>
        <end position="188"/>
    </location>
</feature>
<evidence type="ECO:0000313" key="8">
    <source>
        <dbReference type="Proteomes" id="UP001497525"/>
    </source>
</evidence>
<feature type="transmembrane region" description="Helical" evidence="6">
    <location>
        <begin position="107"/>
        <end position="125"/>
    </location>
</feature>
<dbReference type="EMBL" id="CAXLJL010000601">
    <property type="protein sequence ID" value="CAL5139456.1"/>
    <property type="molecule type" value="Genomic_DNA"/>
</dbReference>
<dbReference type="PANTHER" id="PTHR12778:SF9">
    <property type="entry name" value="ACETYL-COENZYME A TRANSPORTER 1"/>
    <property type="match status" value="1"/>
</dbReference>
<feature type="transmembrane region" description="Helical" evidence="6">
    <location>
        <begin position="132"/>
        <end position="152"/>
    </location>
</feature>
<name>A0AAV2TS89_CALDB</name>
<dbReference type="Pfam" id="PF13000">
    <property type="entry name" value="Acatn"/>
    <property type="match status" value="2"/>
</dbReference>
<evidence type="ECO:0000256" key="2">
    <source>
        <dbReference type="ARBA" id="ARBA00022692"/>
    </source>
</evidence>
<comment type="caution">
    <text evidence="7">The sequence shown here is derived from an EMBL/GenBank/DDBJ whole genome shotgun (WGS) entry which is preliminary data.</text>
</comment>
<accession>A0AAV2TS89</accession>
<feature type="transmembrane region" description="Helical" evidence="6">
    <location>
        <begin position="63"/>
        <end position="87"/>
    </location>
</feature>